<proteinExistence type="inferred from homology"/>
<protein>
    <submittedName>
        <fullName evidence="6">IFI27 protein</fullName>
    </submittedName>
</protein>
<reference evidence="6 7" key="1">
    <citation type="submission" date="2019-09" db="EMBL/GenBank/DDBJ databases">
        <title>Bird 10,000 Genomes (B10K) Project - Family phase.</title>
        <authorList>
            <person name="Zhang G."/>
        </authorList>
    </citation>
    <scope>NUCLEOTIDE SEQUENCE [LARGE SCALE GENOMIC DNA]</scope>
    <source>
        <strain evidence="6">B10K-CU-031-11</strain>
        <tissue evidence="6">Muscle</tissue>
    </source>
</reference>
<dbReference type="InterPro" id="IPR009311">
    <property type="entry name" value="IFI6/IFI27-like"/>
</dbReference>
<name>A0A7K8U0U1_OCEOC</name>
<organism evidence="6 7">
    <name type="scientific">Oceanites oceanicus</name>
    <name type="common">Wilson's storm petrel</name>
    <name type="synonym">Procellaria oceanica</name>
    <dbReference type="NCBI Taxonomy" id="79653"/>
    <lineage>
        <taxon>Eukaryota</taxon>
        <taxon>Metazoa</taxon>
        <taxon>Chordata</taxon>
        <taxon>Craniata</taxon>
        <taxon>Vertebrata</taxon>
        <taxon>Euteleostomi</taxon>
        <taxon>Archelosauria</taxon>
        <taxon>Archosauria</taxon>
        <taxon>Dinosauria</taxon>
        <taxon>Saurischia</taxon>
        <taxon>Theropoda</taxon>
        <taxon>Coelurosauria</taxon>
        <taxon>Aves</taxon>
        <taxon>Neognathae</taxon>
        <taxon>Neoaves</taxon>
        <taxon>Aequornithes</taxon>
        <taxon>Procellariiformes</taxon>
        <taxon>Hydrobatidae</taxon>
        <taxon>Oceanites</taxon>
    </lineage>
</organism>
<dbReference type="Proteomes" id="UP000569728">
    <property type="component" value="Unassembled WGS sequence"/>
</dbReference>
<evidence type="ECO:0000313" key="6">
    <source>
        <dbReference type="EMBL" id="NXF47520.1"/>
    </source>
</evidence>
<dbReference type="OrthoDB" id="440424at2759"/>
<dbReference type="GO" id="GO:0031966">
    <property type="term" value="C:mitochondrial membrane"/>
    <property type="evidence" value="ECO:0007669"/>
    <property type="project" value="TreeGrafter"/>
</dbReference>
<sequence>NVTAAALRAGLSMAVPAALYIVGFTKGGIAAGSLAARMMSLTAIANGGRVAAGSLVAIAQSLGAAGFSLGTTIGLTSVLGPLGAAAGAKLF</sequence>
<accession>A0A7K8U0U1</accession>
<keyword evidence="3" id="KW-0812">Transmembrane</keyword>
<dbReference type="PANTHER" id="PTHR16932:SF18">
    <property type="entry name" value="INTERFERON, ALPHA-INDUCIBLE PROTEIN 27-LIKE 2"/>
    <property type="match status" value="1"/>
</dbReference>
<dbReference type="GO" id="GO:0097193">
    <property type="term" value="P:intrinsic apoptotic signaling pathway"/>
    <property type="evidence" value="ECO:0007669"/>
    <property type="project" value="TreeGrafter"/>
</dbReference>
<dbReference type="InterPro" id="IPR038213">
    <property type="entry name" value="IFI6/IFI27-like_sf"/>
</dbReference>
<gene>
    <name evidence="6" type="primary">Ifi27</name>
    <name evidence="6" type="ORF">OCEOCE_R01810</name>
</gene>
<dbReference type="Pfam" id="PF06140">
    <property type="entry name" value="Ifi-6-16"/>
    <property type="match status" value="1"/>
</dbReference>
<comment type="caution">
    <text evidence="6">The sequence shown here is derived from an EMBL/GenBank/DDBJ whole genome shotgun (WGS) entry which is preliminary data.</text>
</comment>
<evidence type="ECO:0000313" key="7">
    <source>
        <dbReference type="Proteomes" id="UP000569728"/>
    </source>
</evidence>
<evidence type="ECO:0000256" key="2">
    <source>
        <dbReference type="ARBA" id="ARBA00007262"/>
    </source>
</evidence>
<dbReference type="EMBL" id="VWZA01000556">
    <property type="protein sequence ID" value="NXF47520.1"/>
    <property type="molecule type" value="Genomic_DNA"/>
</dbReference>
<dbReference type="PANTHER" id="PTHR16932">
    <property type="entry name" value="INTERFERON ALPHA-INDUCIBLE PROTEIN 27"/>
    <property type="match status" value="1"/>
</dbReference>
<evidence type="ECO:0000256" key="5">
    <source>
        <dbReference type="ARBA" id="ARBA00023136"/>
    </source>
</evidence>
<evidence type="ECO:0000256" key="4">
    <source>
        <dbReference type="ARBA" id="ARBA00022989"/>
    </source>
</evidence>
<dbReference type="GO" id="GO:0001836">
    <property type="term" value="P:release of cytochrome c from mitochondria"/>
    <property type="evidence" value="ECO:0007669"/>
    <property type="project" value="TreeGrafter"/>
</dbReference>
<evidence type="ECO:0000256" key="1">
    <source>
        <dbReference type="ARBA" id="ARBA00004141"/>
    </source>
</evidence>
<comment type="similarity">
    <text evidence="2">Belongs to the IFI6/IFI27 family.</text>
</comment>
<evidence type="ECO:0000256" key="3">
    <source>
        <dbReference type="ARBA" id="ARBA00022692"/>
    </source>
</evidence>
<keyword evidence="5" id="KW-0472">Membrane</keyword>
<keyword evidence="7" id="KW-1185">Reference proteome</keyword>
<dbReference type="AlphaFoldDB" id="A0A7K8U0U1"/>
<feature type="non-terminal residue" evidence="6">
    <location>
        <position position="1"/>
    </location>
</feature>
<keyword evidence="4" id="KW-1133">Transmembrane helix</keyword>
<dbReference type="Gene3D" id="6.10.110.10">
    <property type="match status" value="1"/>
</dbReference>
<comment type="subcellular location">
    <subcellularLocation>
        <location evidence="1">Membrane</location>
        <topology evidence="1">Multi-pass membrane protein</topology>
    </subcellularLocation>
</comment>
<feature type="non-terminal residue" evidence="6">
    <location>
        <position position="91"/>
    </location>
</feature>